<feature type="domain" description="Exonuclease" evidence="4">
    <location>
        <begin position="2"/>
        <end position="184"/>
    </location>
</feature>
<dbReference type="HOGENOM" id="CLU_037266_3_0_9"/>
<dbReference type="PANTHER" id="PTHR23044">
    <property type="entry name" value="3'-5' EXONUCLEASE ERI1-RELATED"/>
    <property type="match status" value="1"/>
</dbReference>
<dbReference type="STRING" id="483218.BACPEC_00624"/>
<dbReference type="Pfam" id="PF00929">
    <property type="entry name" value="RNase_T"/>
    <property type="match status" value="1"/>
</dbReference>
<dbReference type="AlphaFoldDB" id="B7APL8"/>
<dbReference type="EMBL" id="ABVQ01000034">
    <property type="protein sequence ID" value="EEC58492.1"/>
    <property type="molecule type" value="Genomic_DNA"/>
</dbReference>
<gene>
    <name evidence="5" type="ORF">BACPEC_00624</name>
</gene>
<dbReference type="Proteomes" id="UP000003136">
    <property type="component" value="Unassembled WGS sequence"/>
</dbReference>
<dbReference type="InterPro" id="IPR013520">
    <property type="entry name" value="Ribonucl_H"/>
</dbReference>
<name>B7APL8_9FIRM</name>
<dbReference type="eggNOG" id="COG5018">
    <property type="taxonomic scope" value="Bacteria"/>
</dbReference>
<dbReference type="SMART" id="SM00479">
    <property type="entry name" value="EXOIII"/>
    <property type="match status" value="1"/>
</dbReference>
<reference evidence="5 6" key="1">
    <citation type="submission" date="2008-11" db="EMBL/GenBank/DDBJ databases">
        <title>Draft genome sequence of Bacteroides pectinophilus (ATCC 43243).</title>
        <authorList>
            <person name="Sudarsanam P."/>
            <person name="Ley R."/>
            <person name="Guruge J."/>
            <person name="Turnbaugh P.J."/>
            <person name="Mahowald M."/>
            <person name="Liep D."/>
            <person name="Gordon J."/>
        </authorList>
    </citation>
    <scope>NUCLEOTIDE SEQUENCE [LARGE SCALE GENOMIC DNA]</scope>
    <source>
        <strain evidence="5 6">ATCC 43243</strain>
    </source>
</reference>
<dbReference type="GO" id="GO:0000175">
    <property type="term" value="F:3'-5'-RNA exonuclease activity"/>
    <property type="evidence" value="ECO:0007669"/>
    <property type="project" value="InterPro"/>
</dbReference>
<sequence>MNYIVMDLEWNQCPKGKEFENKKLPFEIIEIGAVKLDSSFNVVGEFDRLIRPQLYTKLHHIVKELLDVSSEELLAGGAFPEVMEEFLEWCDEDYMFCIWGSGDLTELQRNMNFFGVENKFPMPFIFYDIQKFYSILYEDGKIRRSLQSVIEAMHLSETEEFHRAINDARYTAHVMQMMDIEGVKGYYSIDCYRIPYRRSQEIHAMYDTYEKYISRGFRTREGALANKELEVCRCHKCGNVCKELIPWFSGNTKVYYALYQCGQHGYVKTRMRVKQADNGRYYVVRIIKVTDEAGAQKIRLKQQAIRDKRKERRHHTEN</sequence>
<keyword evidence="2" id="KW-0378">Hydrolase</keyword>
<dbReference type="PANTHER" id="PTHR23044:SF61">
    <property type="entry name" value="3'-5' EXORIBONUCLEASE 1-RELATED"/>
    <property type="match status" value="1"/>
</dbReference>
<dbReference type="InterPro" id="IPR047201">
    <property type="entry name" value="ERI-1_3'hExo-like"/>
</dbReference>
<proteinExistence type="predicted"/>
<dbReference type="InterPro" id="IPR012337">
    <property type="entry name" value="RNaseH-like_sf"/>
</dbReference>
<reference evidence="5 6" key="2">
    <citation type="submission" date="2008-11" db="EMBL/GenBank/DDBJ databases">
        <authorList>
            <person name="Fulton L."/>
            <person name="Clifton S."/>
            <person name="Fulton B."/>
            <person name="Xu J."/>
            <person name="Minx P."/>
            <person name="Pepin K.H."/>
            <person name="Johnson M."/>
            <person name="Bhonagiri V."/>
            <person name="Nash W.E."/>
            <person name="Mardis E.R."/>
            <person name="Wilson R.K."/>
        </authorList>
    </citation>
    <scope>NUCLEOTIDE SEQUENCE [LARGE SCALE GENOMIC DNA]</scope>
    <source>
        <strain evidence="5 6">ATCC 43243</strain>
    </source>
</reference>
<organism evidence="5 6">
    <name type="scientific">[Bacteroides] pectinophilus ATCC 43243</name>
    <dbReference type="NCBI Taxonomy" id="483218"/>
    <lineage>
        <taxon>Bacteria</taxon>
        <taxon>Bacillati</taxon>
        <taxon>Bacillota</taxon>
        <taxon>Clostridia</taxon>
        <taxon>Eubacteriales</taxon>
    </lineage>
</organism>
<dbReference type="Gene3D" id="3.30.420.10">
    <property type="entry name" value="Ribonuclease H-like superfamily/Ribonuclease H"/>
    <property type="match status" value="1"/>
</dbReference>
<keyword evidence="3" id="KW-0269">Exonuclease</keyword>
<keyword evidence="1" id="KW-0540">Nuclease</keyword>
<evidence type="ECO:0000259" key="4">
    <source>
        <dbReference type="SMART" id="SM00479"/>
    </source>
</evidence>
<evidence type="ECO:0000256" key="1">
    <source>
        <dbReference type="ARBA" id="ARBA00022722"/>
    </source>
</evidence>
<protein>
    <recommendedName>
        <fullName evidence="4">Exonuclease domain-containing protein</fullName>
    </recommendedName>
</protein>
<dbReference type="GO" id="GO:0003676">
    <property type="term" value="F:nucleic acid binding"/>
    <property type="evidence" value="ECO:0007669"/>
    <property type="project" value="InterPro"/>
</dbReference>
<evidence type="ECO:0000313" key="5">
    <source>
        <dbReference type="EMBL" id="EEC58492.1"/>
    </source>
</evidence>
<evidence type="ECO:0000313" key="6">
    <source>
        <dbReference type="Proteomes" id="UP000003136"/>
    </source>
</evidence>
<comment type="caution">
    <text evidence="5">The sequence shown here is derived from an EMBL/GenBank/DDBJ whole genome shotgun (WGS) entry which is preliminary data.</text>
</comment>
<dbReference type="InterPro" id="IPR051274">
    <property type="entry name" value="3-5_Exoribonuclease"/>
</dbReference>
<evidence type="ECO:0000256" key="2">
    <source>
        <dbReference type="ARBA" id="ARBA00022801"/>
    </source>
</evidence>
<evidence type="ECO:0000256" key="3">
    <source>
        <dbReference type="ARBA" id="ARBA00022839"/>
    </source>
</evidence>
<accession>B7APL8</accession>
<dbReference type="InterPro" id="IPR036397">
    <property type="entry name" value="RNaseH_sf"/>
</dbReference>
<dbReference type="CDD" id="cd06133">
    <property type="entry name" value="ERI-1_3'hExo_like"/>
    <property type="match status" value="1"/>
</dbReference>
<dbReference type="SUPFAM" id="SSF53098">
    <property type="entry name" value="Ribonuclease H-like"/>
    <property type="match status" value="1"/>
</dbReference>
<keyword evidence="6" id="KW-1185">Reference proteome</keyword>